<dbReference type="KEGG" id="fgg:FSB75_19520"/>
<keyword evidence="1" id="KW-0732">Signal</keyword>
<dbReference type="RefSeq" id="WP_146790910.1">
    <property type="nucleotide sequence ID" value="NZ_BAABIO010000003.1"/>
</dbReference>
<evidence type="ECO:0000313" key="2">
    <source>
        <dbReference type="EMBL" id="QEC58002.1"/>
    </source>
</evidence>
<dbReference type="OrthoDB" id="9856667at2"/>
<dbReference type="EMBL" id="CP042433">
    <property type="protein sequence ID" value="QEC58002.1"/>
    <property type="molecule type" value="Genomic_DNA"/>
</dbReference>
<evidence type="ECO:0008006" key="4">
    <source>
        <dbReference type="Google" id="ProtNLM"/>
    </source>
</evidence>
<dbReference type="Proteomes" id="UP000321204">
    <property type="component" value="Chromosome"/>
</dbReference>
<protein>
    <recommendedName>
        <fullName evidence="4">DUF4468 domain-containing protein</fullName>
    </recommendedName>
</protein>
<name>A0A5B8UNP4_9BACT</name>
<dbReference type="AlphaFoldDB" id="A0A5B8UNP4"/>
<accession>A0A5B8UNP4</accession>
<proteinExistence type="predicted"/>
<evidence type="ECO:0000313" key="3">
    <source>
        <dbReference type="Proteomes" id="UP000321204"/>
    </source>
</evidence>
<gene>
    <name evidence="2" type="ORF">FSB75_19520</name>
</gene>
<sequence length="142" mass="16117">MKLFLLLCSITLSHPAPLSLLVLDMNGKKPPRPATEFSMEQYLSRHFPIYTSDLKAVIDASVKAAKFIDQKPACNAVDTVRAAHTVLIVRTDCSHVKSITVRYVTKIDDPKFLCDFELIKNEEDFRKAQVKLLDFVTYLSQE</sequence>
<feature type="chain" id="PRO_5022740504" description="DUF4468 domain-containing protein" evidence="1">
    <location>
        <begin position="19"/>
        <end position="142"/>
    </location>
</feature>
<evidence type="ECO:0000256" key="1">
    <source>
        <dbReference type="SAM" id="SignalP"/>
    </source>
</evidence>
<keyword evidence="3" id="KW-1185">Reference proteome</keyword>
<feature type="signal peptide" evidence="1">
    <location>
        <begin position="1"/>
        <end position="18"/>
    </location>
</feature>
<reference evidence="2 3" key="1">
    <citation type="journal article" date="2015" name="Int. J. Syst. Evol. Microbiol.">
        <title>Flavisolibacter ginsenosidimutans sp. nov., with ginsenoside-converting activity isolated from soil used for cultivating ginseng.</title>
        <authorList>
            <person name="Zhao Y."/>
            <person name="Liu Q."/>
            <person name="Kang M.S."/>
            <person name="Jin F."/>
            <person name="Yu H."/>
            <person name="Im W.T."/>
        </authorList>
    </citation>
    <scope>NUCLEOTIDE SEQUENCE [LARGE SCALE GENOMIC DNA]</scope>
    <source>
        <strain evidence="2 3">Gsoil 636</strain>
    </source>
</reference>
<organism evidence="2 3">
    <name type="scientific">Flavisolibacter ginsenosidimutans</name>
    <dbReference type="NCBI Taxonomy" id="661481"/>
    <lineage>
        <taxon>Bacteria</taxon>
        <taxon>Pseudomonadati</taxon>
        <taxon>Bacteroidota</taxon>
        <taxon>Chitinophagia</taxon>
        <taxon>Chitinophagales</taxon>
        <taxon>Chitinophagaceae</taxon>
        <taxon>Flavisolibacter</taxon>
    </lineage>
</organism>